<dbReference type="GO" id="GO:0016020">
    <property type="term" value="C:membrane"/>
    <property type="evidence" value="ECO:0007669"/>
    <property type="project" value="UniProtKB-SubCell"/>
</dbReference>
<evidence type="ECO:0000313" key="9">
    <source>
        <dbReference type="EMBL" id="OLQ05764.1"/>
    </source>
</evidence>
<dbReference type="InterPro" id="IPR000222">
    <property type="entry name" value="PP2C_BS"/>
</dbReference>
<dbReference type="InterPro" id="IPR038469">
    <property type="entry name" value="tRNAHis_GuaTrfase_Thg1_sf"/>
</dbReference>
<keyword evidence="3 5" id="KW-0378">Hydrolase</keyword>
<dbReference type="SMART" id="SM00332">
    <property type="entry name" value="PP2Cc"/>
    <property type="match status" value="1"/>
</dbReference>
<dbReference type="InterPro" id="IPR001932">
    <property type="entry name" value="PPM-type_phosphatase-like_dom"/>
</dbReference>
<accession>A0A1Q9EEA5</accession>
<dbReference type="Pfam" id="PF00481">
    <property type="entry name" value="PP2C"/>
    <property type="match status" value="2"/>
</dbReference>
<organism evidence="9 10">
    <name type="scientific">Symbiodinium microadriaticum</name>
    <name type="common">Dinoflagellate</name>
    <name type="synonym">Zooxanthella microadriatica</name>
    <dbReference type="NCBI Taxonomy" id="2951"/>
    <lineage>
        <taxon>Eukaryota</taxon>
        <taxon>Sar</taxon>
        <taxon>Alveolata</taxon>
        <taxon>Dinophyceae</taxon>
        <taxon>Suessiales</taxon>
        <taxon>Symbiodiniaceae</taxon>
        <taxon>Symbiodinium</taxon>
    </lineage>
</organism>
<feature type="domain" description="PPM-type phosphatase" evidence="8">
    <location>
        <begin position="445"/>
        <end position="795"/>
    </location>
</feature>
<evidence type="ECO:0000256" key="1">
    <source>
        <dbReference type="ARBA" id="ARBA00004170"/>
    </source>
</evidence>
<comment type="caution">
    <text evidence="9">The sequence shown here is derived from an EMBL/GenBank/DDBJ whole genome shotgun (WGS) entry which is preliminary data.</text>
</comment>
<protein>
    <recommendedName>
        <fullName evidence="8">PPM-type phosphatase domain-containing protein</fullName>
    </recommendedName>
</protein>
<evidence type="ECO:0000256" key="6">
    <source>
        <dbReference type="SAM" id="MobiDB-lite"/>
    </source>
</evidence>
<evidence type="ECO:0000256" key="2">
    <source>
        <dbReference type="ARBA" id="ARBA00022723"/>
    </source>
</evidence>
<feature type="signal peptide" evidence="7">
    <location>
        <begin position="1"/>
        <end position="27"/>
    </location>
</feature>
<dbReference type="Proteomes" id="UP000186817">
    <property type="component" value="Unassembled WGS sequence"/>
</dbReference>
<dbReference type="PANTHER" id="PTHR13832">
    <property type="entry name" value="PROTEIN PHOSPHATASE 2C"/>
    <property type="match status" value="1"/>
</dbReference>
<keyword evidence="4 5" id="KW-0904">Protein phosphatase</keyword>
<evidence type="ECO:0000256" key="5">
    <source>
        <dbReference type="RuleBase" id="RU003465"/>
    </source>
</evidence>
<keyword evidence="7" id="KW-0732">Signal</keyword>
<comment type="subcellular location">
    <subcellularLocation>
        <location evidence="1">Membrane</location>
        <topology evidence="1">Peripheral membrane protein</topology>
    </subcellularLocation>
</comment>
<dbReference type="InterPro" id="IPR024956">
    <property type="entry name" value="tRNAHis_GuaTrfase_cat"/>
</dbReference>
<gene>
    <name evidence="9" type="ORF">AK812_SmicGene11019</name>
</gene>
<feature type="chain" id="PRO_5012932145" description="PPM-type phosphatase domain-containing protein" evidence="7">
    <location>
        <begin position="28"/>
        <end position="1058"/>
    </location>
</feature>
<dbReference type="Pfam" id="PF04446">
    <property type="entry name" value="Thg1"/>
    <property type="match status" value="1"/>
</dbReference>
<dbReference type="PROSITE" id="PS01032">
    <property type="entry name" value="PPM_1"/>
    <property type="match status" value="1"/>
</dbReference>
<dbReference type="OrthoDB" id="10264738at2759"/>
<evidence type="ECO:0000313" key="10">
    <source>
        <dbReference type="Proteomes" id="UP000186817"/>
    </source>
</evidence>
<dbReference type="EMBL" id="LSRX01000176">
    <property type="protein sequence ID" value="OLQ05764.1"/>
    <property type="molecule type" value="Genomic_DNA"/>
</dbReference>
<dbReference type="Gene3D" id="3.60.40.10">
    <property type="entry name" value="PPM-type phosphatase domain"/>
    <property type="match status" value="1"/>
</dbReference>
<proteinExistence type="inferred from homology"/>
<keyword evidence="2" id="KW-0479">Metal-binding</keyword>
<dbReference type="SUPFAM" id="SSF81606">
    <property type="entry name" value="PP2C-like"/>
    <property type="match status" value="1"/>
</dbReference>
<dbReference type="InterPro" id="IPR015655">
    <property type="entry name" value="PP2C"/>
</dbReference>
<evidence type="ECO:0000259" key="8">
    <source>
        <dbReference type="PROSITE" id="PS51746"/>
    </source>
</evidence>
<dbReference type="PANTHER" id="PTHR13832:SF827">
    <property type="entry name" value="PROTEIN PHOSPHATASE 1L"/>
    <property type="match status" value="1"/>
</dbReference>
<keyword evidence="10" id="KW-1185">Reference proteome</keyword>
<dbReference type="GO" id="GO:0004722">
    <property type="term" value="F:protein serine/threonine phosphatase activity"/>
    <property type="evidence" value="ECO:0007669"/>
    <property type="project" value="InterPro"/>
</dbReference>
<dbReference type="InterPro" id="IPR036457">
    <property type="entry name" value="PPM-type-like_dom_sf"/>
</dbReference>
<dbReference type="GO" id="GO:0000287">
    <property type="term" value="F:magnesium ion binding"/>
    <property type="evidence" value="ECO:0007669"/>
    <property type="project" value="InterPro"/>
</dbReference>
<dbReference type="GO" id="GO:0008193">
    <property type="term" value="F:tRNA guanylyltransferase activity"/>
    <property type="evidence" value="ECO:0007669"/>
    <property type="project" value="InterPro"/>
</dbReference>
<reference evidence="9 10" key="1">
    <citation type="submission" date="2016-02" db="EMBL/GenBank/DDBJ databases">
        <title>Genome analysis of coral dinoflagellate symbionts highlights evolutionary adaptations to a symbiotic lifestyle.</title>
        <authorList>
            <person name="Aranda M."/>
            <person name="Li Y."/>
            <person name="Liew Y.J."/>
            <person name="Baumgarten S."/>
            <person name="Simakov O."/>
            <person name="Wilson M."/>
            <person name="Piel J."/>
            <person name="Ashoor H."/>
            <person name="Bougouffa S."/>
            <person name="Bajic V.B."/>
            <person name="Ryu T."/>
            <person name="Ravasi T."/>
            <person name="Bayer T."/>
            <person name="Micklem G."/>
            <person name="Kim H."/>
            <person name="Bhak J."/>
            <person name="Lajeunesse T.C."/>
            <person name="Voolstra C.R."/>
        </authorList>
    </citation>
    <scope>NUCLEOTIDE SEQUENCE [LARGE SCALE GENOMIC DNA]</scope>
    <source>
        <strain evidence="9 10">CCMP2467</strain>
    </source>
</reference>
<comment type="similarity">
    <text evidence="5">Belongs to the PP2C family.</text>
</comment>
<sequence length="1058" mass="117175">MQGLRCASHGRACTHTLQLLALSVVLALRFSRPTALVFAHTGAIRSARRQAGTVKRRARDLTEASNDIPPELERSHGTSELAQKYEQLWNLLADREPASVDIPSELHEVGPPTPRPAWQELGRLVTAFETPKSLHGDKWVTIRLDGCMFGTLTKRMREAGLIGPGYSDDLGEIMQLCCRAMLDEFKGNLAYTHSDEMTILLTPRLTTAAGAARDWPHGGRVQKWLSIGASVVTALFNRKLAQMAEERGLQLPDDIIAHFDCRVGEFDSLQDALALMLWRAFDCSVNCVQDGAHHAGAPIDVVRSDFSEKLKWLHKAGLLPLKPHQAYGSLFVRTMGEFDALVPSTNETVRVTRRVNVKVNDGAHGPRNLLLLPRYGMSFLPSDGDPRMELRTGSFWRYAGPSGTGQESNREDDSRDDRLLRAMGGLLDRPLKEKRIDTGGDERMEWVAADMQGWRPDMEDEHIASSNVGDEFAGCGVYCVFDGHGGKAVSKFCKQQFMPELIQTTASMGRSKFGKNKNKKRHCGVHLEASDLEEILKASFHRMDDQLREPANAKVLARFMGKVPTGAIQELEKKLANMHQRSQTGKLLDGEHSEMKESFIKLQKLKQAEKGDEFVPDTVGCTAVCVVVRKQDVITANAGDSRAVMCRAGKALELSYDHKPASETEKSRIEAAGGTVEDSQGVPRVNGNLNLSRAIGDLEYKKRTDLPPQEQVICSTPDVVVRDLTAEDEFIVLACDGIWDVMSNQDICDFVRPRLEKGLELKAIAEELLEHCCSEDPSKTQGLGTDNMTVVIVKLKAVRFFAMRLLRGDHADSTLFNVTERRLVSSMEVGAGYDDAISRFFTTLTPALVLLGIHKAGVQTFPAVPLTGQRVRKKNKIESRGVKRTLTPLAELKKREPSLCLWNGAICRLPSRPDRVTRQLPDRGSSALAAAATALAAGIVANRRAVQKGAAPRMQKYGSLCRGVARHAEVQEYMDFDPEDWVKRVKMIEGERPGVGVAKITPDSSHRSARGCRVSTVPRSFTYIPASQQLNKKPQPQRLLKAMWGKYLGARRGERVFV</sequence>
<evidence type="ECO:0000256" key="7">
    <source>
        <dbReference type="SAM" id="SignalP"/>
    </source>
</evidence>
<dbReference type="CDD" id="cd00143">
    <property type="entry name" value="PP2Cc"/>
    <property type="match status" value="1"/>
</dbReference>
<dbReference type="PROSITE" id="PS51746">
    <property type="entry name" value="PPM_2"/>
    <property type="match status" value="1"/>
</dbReference>
<evidence type="ECO:0000256" key="3">
    <source>
        <dbReference type="ARBA" id="ARBA00022801"/>
    </source>
</evidence>
<feature type="region of interest" description="Disordered" evidence="6">
    <location>
        <begin position="55"/>
        <end position="79"/>
    </location>
</feature>
<dbReference type="GO" id="GO:0006400">
    <property type="term" value="P:tRNA modification"/>
    <property type="evidence" value="ECO:0007669"/>
    <property type="project" value="InterPro"/>
</dbReference>
<dbReference type="AlphaFoldDB" id="A0A1Q9EEA5"/>
<dbReference type="Gene3D" id="3.30.70.3000">
    <property type="match status" value="1"/>
</dbReference>
<evidence type="ECO:0000256" key="4">
    <source>
        <dbReference type="ARBA" id="ARBA00022912"/>
    </source>
</evidence>
<name>A0A1Q9EEA5_SYMMI</name>